<dbReference type="RefSeq" id="WP_075028126.1">
    <property type="nucleotide sequence ID" value="NZ_FONR01000005.1"/>
</dbReference>
<accession>A0A1I2HNU8</accession>
<reference evidence="2 3" key="1">
    <citation type="submission" date="2016-10" db="EMBL/GenBank/DDBJ databases">
        <authorList>
            <person name="de Groot N.N."/>
        </authorList>
    </citation>
    <scope>NUCLEOTIDE SEQUENCE [LARGE SCALE GENOMIC DNA]</scope>
    <source>
        <strain evidence="2 3">OK461</strain>
    </source>
</reference>
<keyword evidence="2" id="KW-0238">DNA-binding</keyword>
<dbReference type="EMBL" id="FONR01000005">
    <property type="protein sequence ID" value="SFF32035.1"/>
    <property type="molecule type" value="Genomic_DNA"/>
</dbReference>
<proteinExistence type="predicted"/>
<evidence type="ECO:0000313" key="3">
    <source>
        <dbReference type="Proteomes" id="UP000181942"/>
    </source>
</evidence>
<evidence type="ECO:0000256" key="1">
    <source>
        <dbReference type="SAM" id="MobiDB-lite"/>
    </source>
</evidence>
<sequence>MPDHTNEARLVPGVVVQADDPLTRDGTAAFLAAHERVRLLSDDQLAEADILVMLTATVSGKTLSAMSRASQSTGGRIRVVLVADHISEQQLALAVNHGLASFLVRPFTSFTQIVTAAVEAYQVRSVVPPTLMNVLLDRMRTMQKNESPVGLLPVELAHGEVDVLRLLAEGLDTVEIANKLRNCGQSQVSNSPIILRAGSRGPGTAAGRGRAQLPVRPGRNGPARPSRPCRRTDAEVTPPPCSGCSIP</sequence>
<dbReference type="AlphaFoldDB" id="A0A1I2HNU8"/>
<evidence type="ECO:0000313" key="2">
    <source>
        <dbReference type="EMBL" id="SFF32035.1"/>
    </source>
</evidence>
<organism evidence="2 3">
    <name type="scientific">Streptomyces mirabilis</name>
    <dbReference type="NCBI Taxonomy" id="68239"/>
    <lineage>
        <taxon>Bacteria</taxon>
        <taxon>Bacillati</taxon>
        <taxon>Actinomycetota</taxon>
        <taxon>Actinomycetes</taxon>
        <taxon>Kitasatosporales</taxon>
        <taxon>Streptomycetaceae</taxon>
        <taxon>Streptomyces</taxon>
    </lineage>
</organism>
<dbReference type="Gene3D" id="3.40.50.2300">
    <property type="match status" value="1"/>
</dbReference>
<dbReference type="Proteomes" id="UP000181942">
    <property type="component" value="Unassembled WGS sequence"/>
</dbReference>
<dbReference type="OrthoDB" id="4309410at2"/>
<gene>
    <name evidence="2" type="ORF">SAMN02787118_105327</name>
</gene>
<dbReference type="GO" id="GO:0003677">
    <property type="term" value="F:DNA binding"/>
    <property type="evidence" value="ECO:0007669"/>
    <property type="project" value="UniProtKB-KW"/>
</dbReference>
<feature type="region of interest" description="Disordered" evidence="1">
    <location>
        <begin position="194"/>
        <end position="247"/>
    </location>
</feature>
<protein>
    <submittedName>
        <fullName evidence="2">DNA-binding response regulator, NarL/FixJ family, contains REC and HTH domains</fullName>
    </submittedName>
</protein>
<name>A0A1I2HNU8_9ACTN</name>